<dbReference type="PANTHER" id="PTHR42060:SF1">
    <property type="entry name" value="NHL REPEAT-CONTAINING PROTEIN"/>
    <property type="match status" value="1"/>
</dbReference>
<dbReference type="InterPro" id="IPR011042">
    <property type="entry name" value="6-blade_b-propeller_TolB-like"/>
</dbReference>
<feature type="chain" id="PRO_5040401284" description="SMP-30/Gluconolactonase/LRE-like region domain-containing protein" evidence="1">
    <location>
        <begin position="25"/>
        <end position="336"/>
    </location>
</feature>
<gene>
    <name evidence="2" type="ORF">B0J13DRAFT_607114</name>
</gene>
<keyword evidence="3" id="KW-1185">Reference proteome</keyword>
<protein>
    <recommendedName>
        <fullName evidence="4">SMP-30/Gluconolactonase/LRE-like region domain-containing protein</fullName>
    </recommendedName>
</protein>
<evidence type="ECO:0000313" key="2">
    <source>
        <dbReference type="EMBL" id="KAH7145427.1"/>
    </source>
</evidence>
<dbReference type="SUPFAM" id="SSF63829">
    <property type="entry name" value="Calcium-dependent phosphotriesterase"/>
    <property type="match status" value="1"/>
</dbReference>
<dbReference type="Proteomes" id="UP000717696">
    <property type="component" value="Unassembled WGS sequence"/>
</dbReference>
<dbReference type="EMBL" id="JAGMUU010000009">
    <property type="protein sequence ID" value="KAH7145427.1"/>
    <property type="molecule type" value="Genomic_DNA"/>
</dbReference>
<dbReference type="AlphaFoldDB" id="A0A9P9J1L6"/>
<organism evidence="2 3">
    <name type="scientific">Dactylonectria estremocensis</name>
    <dbReference type="NCBI Taxonomy" id="1079267"/>
    <lineage>
        <taxon>Eukaryota</taxon>
        <taxon>Fungi</taxon>
        <taxon>Dikarya</taxon>
        <taxon>Ascomycota</taxon>
        <taxon>Pezizomycotina</taxon>
        <taxon>Sordariomycetes</taxon>
        <taxon>Hypocreomycetidae</taxon>
        <taxon>Hypocreales</taxon>
        <taxon>Nectriaceae</taxon>
        <taxon>Dactylonectria</taxon>
    </lineage>
</organism>
<accession>A0A9P9J1L6</accession>
<name>A0A9P9J1L6_9HYPO</name>
<dbReference type="InterPro" id="IPR052998">
    <property type="entry name" value="Hetero-Diels-Alderase-like"/>
</dbReference>
<reference evidence="2" key="1">
    <citation type="journal article" date="2021" name="Nat. Commun.">
        <title>Genetic determinants of endophytism in the Arabidopsis root mycobiome.</title>
        <authorList>
            <person name="Mesny F."/>
            <person name="Miyauchi S."/>
            <person name="Thiergart T."/>
            <person name="Pickel B."/>
            <person name="Atanasova L."/>
            <person name="Karlsson M."/>
            <person name="Huettel B."/>
            <person name="Barry K.W."/>
            <person name="Haridas S."/>
            <person name="Chen C."/>
            <person name="Bauer D."/>
            <person name="Andreopoulos W."/>
            <person name="Pangilinan J."/>
            <person name="LaButti K."/>
            <person name="Riley R."/>
            <person name="Lipzen A."/>
            <person name="Clum A."/>
            <person name="Drula E."/>
            <person name="Henrissat B."/>
            <person name="Kohler A."/>
            <person name="Grigoriev I.V."/>
            <person name="Martin F.M."/>
            <person name="Hacquard S."/>
        </authorList>
    </citation>
    <scope>NUCLEOTIDE SEQUENCE</scope>
    <source>
        <strain evidence="2">MPI-CAGE-AT-0021</strain>
    </source>
</reference>
<keyword evidence="1" id="KW-0732">Signal</keyword>
<dbReference type="OrthoDB" id="9977941at2759"/>
<dbReference type="PANTHER" id="PTHR42060">
    <property type="entry name" value="NHL REPEAT-CONTAINING PROTEIN-RELATED"/>
    <property type="match status" value="1"/>
</dbReference>
<feature type="signal peptide" evidence="1">
    <location>
        <begin position="1"/>
        <end position="24"/>
    </location>
</feature>
<evidence type="ECO:0000313" key="3">
    <source>
        <dbReference type="Proteomes" id="UP000717696"/>
    </source>
</evidence>
<proteinExistence type="predicted"/>
<evidence type="ECO:0008006" key="4">
    <source>
        <dbReference type="Google" id="ProtNLM"/>
    </source>
</evidence>
<sequence length="336" mass="36195">MMLTQALPLLSLSHLLFATALAAAKLPLPTKLIYQFPNVTWLENIAVRSNGQLLVGFGTEAALYSVDPDSNNPNPTLVYAFPNATAVFGISEVYPDVFALALGNFTWQKEAGVWHTWSVWTVDFTGDDGPEVSKVADIGEALWLNGMATVPGAPGNVLMSDSSLGALWKLDINTRKYEIAIERPEMAPLNFHPFIGINGLRILRDHAYFLTSNSASAYRIKLSSKGYALPGAKLERIGQYSFGLDDFAIDSHGTLWACTNLNHTVAAFGTSGEFATVAGSSTEMTVAGDTSAAFGRGRKDKQVLYVVTSGAWSKPVNGTMTEGGKIVAVDTRGFRF</sequence>
<evidence type="ECO:0000256" key="1">
    <source>
        <dbReference type="SAM" id="SignalP"/>
    </source>
</evidence>
<comment type="caution">
    <text evidence="2">The sequence shown here is derived from an EMBL/GenBank/DDBJ whole genome shotgun (WGS) entry which is preliminary data.</text>
</comment>
<dbReference type="Gene3D" id="2.120.10.30">
    <property type="entry name" value="TolB, C-terminal domain"/>
    <property type="match status" value="1"/>
</dbReference>